<reference evidence="1" key="1">
    <citation type="submission" date="2020-04" db="EMBL/GenBank/DDBJ databases">
        <authorList>
            <person name="Kumar P."/>
            <person name="Meghvansi M.K."/>
            <person name="Kamboj D.V."/>
        </authorList>
    </citation>
    <scope>NUCLEOTIDE SEQUENCE [LARGE SCALE GENOMIC DNA]</scope>
</reference>
<accession>A0A6M5C954</accession>
<keyword evidence="2" id="KW-1185">Reference proteome</keyword>
<dbReference type="EMBL" id="MT360682">
    <property type="protein sequence ID" value="QJT70617.2"/>
    <property type="molecule type" value="Genomic_DNA"/>
</dbReference>
<gene>
    <name evidence="1" type="ORF">VC1_17</name>
</gene>
<sequence length="127" mass="14111">MGVTLIETFKWCTHLQSSGGGMVTENDIRSVSFGSGYEQVASSGFNTTRREFAIVYAGLDYREVYKFLNSHLTKPFIWQTTQGDLGLFIVKQNSITMTPISSTVQEVKATFREQFTSAGVPPITRGL</sequence>
<name>A0A6M5C954_9CAUD</name>
<proteinExistence type="predicted"/>
<evidence type="ECO:0000313" key="2">
    <source>
        <dbReference type="Proteomes" id="UP000509462"/>
    </source>
</evidence>
<organism evidence="1 2">
    <name type="scientific">Vibrio phage Vc1</name>
    <dbReference type="NCBI Taxonomy" id="1480731"/>
    <lineage>
        <taxon>Viruses</taxon>
        <taxon>Duplodnaviria</taxon>
        <taxon>Heunggongvirae</taxon>
        <taxon>Uroviricota</taxon>
        <taxon>Caudoviricetes</taxon>
        <taxon>Drexlerviridae</taxon>
        <taxon>Jhansiroadvirus</taxon>
        <taxon>Jhansiroadvirus gwaliVC1</taxon>
    </lineage>
</organism>
<dbReference type="Proteomes" id="UP000509462">
    <property type="component" value="Segment"/>
</dbReference>
<dbReference type="InterPro" id="IPR010265">
    <property type="entry name" value="Phage_lambda_TipM"/>
</dbReference>
<evidence type="ECO:0000313" key="1">
    <source>
        <dbReference type="EMBL" id="QJT70617.2"/>
    </source>
</evidence>
<dbReference type="Pfam" id="PF05939">
    <property type="entry name" value="Phage_min_tail"/>
    <property type="match status" value="1"/>
</dbReference>
<protein>
    <submittedName>
        <fullName evidence="1">Minor tail protein</fullName>
    </submittedName>
</protein>